<evidence type="ECO:0000313" key="4">
    <source>
        <dbReference type="Proteomes" id="UP000230078"/>
    </source>
</evidence>
<evidence type="ECO:0000313" key="3">
    <source>
        <dbReference type="EMBL" id="PIZ93355.1"/>
    </source>
</evidence>
<keyword evidence="1" id="KW-1133">Transmembrane helix</keyword>
<organism evidence="3 4">
    <name type="scientific">Candidatus Magasanikbacteria bacterium CG_4_10_14_0_2_um_filter_41_31</name>
    <dbReference type="NCBI Taxonomy" id="1974639"/>
    <lineage>
        <taxon>Bacteria</taxon>
        <taxon>Candidatus Magasanikiibacteriota</taxon>
    </lineage>
</organism>
<comment type="caution">
    <text evidence="3">The sequence shown here is derived from an EMBL/GenBank/DDBJ whole genome shotgun (WGS) entry which is preliminary data.</text>
</comment>
<gene>
    <name evidence="3" type="ORF">COX83_02230</name>
</gene>
<dbReference type="Proteomes" id="UP000230078">
    <property type="component" value="Unassembled WGS sequence"/>
</dbReference>
<dbReference type="SUPFAM" id="SSF50998">
    <property type="entry name" value="Quinoprotein alcohol dehydrogenase-like"/>
    <property type="match status" value="1"/>
</dbReference>
<dbReference type="InterPro" id="IPR015943">
    <property type="entry name" value="WD40/YVTN_repeat-like_dom_sf"/>
</dbReference>
<dbReference type="EMBL" id="PFPI01000028">
    <property type="protein sequence ID" value="PIZ93355.1"/>
    <property type="molecule type" value="Genomic_DNA"/>
</dbReference>
<evidence type="ECO:0000256" key="1">
    <source>
        <dbReference type="SAM" id="Phobius"/>
    </source>
</evidence>
<feature type="chain" id="PRO_5014811922" evidence="2">
    <location>
        <begin position="24"/>
        <end position="159"/>
    </location>
</feature>
<dbReference type="AlphaFoldDB" id="A0A2M7V4A4"/>
<protein>
    <submittedName>
        <fullName evidence="3">Uncharacterized protein</fullName>
    </submittedName>
</protein>
<name>A0A2M7V4A4_9BACT</name>
<keyword evidence="1" id="KW-0812">Transmembrane</keyword>
<reference evidence="4" key="1">
    <citation type="submission" date="2017-09" db="EMBL/GenBank/DDBJ databases">
        <title>Depth-based differentiation of microbial function through sediment-hosted aquifers and enrichment of novel symbionts in the deep terrestrial subsurface.</title>
        <authorList>
            <person name="Probst A.J."/>
            <person name="Ladd B."/>
            <person name="Jarett J.K."/>
            <person name="Geller-Mcgrath D.E."/>
            <person name="Sieber C.M.K."/>
            <person name="Emerson J.B."/>
            <person name="Anantharaman K."/>
            <person name="Thomas B.C."/>
            <person name="Malmstrom R."/>
            <person name="Stieglmeier M."/>
            <person name="Klingl A."/>
            <person name="Woyke T."/>
            <person name="Ryan C.M."/>
            <person name="Banfield J.F."/>
        </authorList>
    </citation>
    <scope>NUCLEOTIDE SEQUENCE [LARGE SCALE GENOMIC DNA]</scope>
</reference>
<keyword evidence="1" id="KW-0472">Membrane</keyword>
<accession>A0A2M7V4A4</accession>
<feature type="transmembrane region" description="Helical" evidence="1">
    <location>
        <begin position="137"/>
        <end position="154"/>
    </location>
</feature>
<proteinExistence type="predicted"/>
<keyword evidence="2" id="KW-0732">Signal</keyword>
<evidence type="ECO:0000256" key="2">
    <source>
        <dbReference type="SAM" id="SignalP"/>
    </source>
</evidence>
<dbReference type="Gene3D" id="2.130.10.10">
    <property type="entry name" value="YVTN repeat-like/Quinoprotein amine dehydrogenase"/>
    <property type="match status" value="1"/>
</dbReference>
<feature type="signal peptide" evidence="2">
    <location>
        <begin position="1"/>
        <end position="23"/>
    </location>
</feature>
<dbReference type="InterPro" id="IPR011047">
    <property type="entry name" value="Quinoprotein_ADH-like_sf"/>
</dbReference>
<sequence>MKKILYIFIAIFMLFTLTSTVYAKRTAPKDVPPILHEGVRYTVNHDKRGIIEAWDANTNKLLWEKQIYNTEYDGQLEQDVQDVFITHIYIEGQTLWIQNENEKTYTLDLTNQQVHNYTDTQSIPTDLTLSPTSTKTIIFYIGFLLSLGVLYVVFKTIKK</sequence>